<gene>
    <name evidence="1" type="ORF">GCM10025789_25440</name>
</gene>
<dbReference type="InterPro" id="IPR050490">
    <property type="entry name" value="Bact_solute-bd_prot1"/>
</dbReference>
<protein>
    <submittedName>
        <fullName evidence="1">Extracellular solute-binding protein</fullName>
    </submittedName>
</protein>
<sequence>MGVAAAVALTLTACGGGNGDGDGTAEGSDVDFSGEASGTLKTLAFNPGDEVGQSRADLAEEKLGGVTVEMDTANFDAQKFATLAAAGNLPDVVQMDRAFIATYAQKGLLMPMDDCFAAQEVDAGEYWYPAVVEDVTWDGNIYAAPQFFQPSIIIVNKAVTEPAGVTADQFDTSKPDELVALAGELTQMKGAQPTTLGFDPDMPGSIATWFTVFGGGVMDDDGKPVIDDPKNVEALTFLKELMEAQGGYAEVSSFKQTWDVFGDQNQYVANQTAAGLWAQWYINVLAGAKDDVQLDAVPIKDLEGNPFAMAGGTALAIPAQAKNPVAACQWITTVTSQEAWEAAGDARAKTVTENDSINTGLFTGSPAADQAVRDAHVKESGNADFDKLITTAYDSLADTRTLGASPVGQPIDEAIKNAAGAALAGDKTPEQALADAQAQAMTAWDALDNG</sequence>
<proteinExistence type="predicted"/>
<accession>A0ABP9FR85</accession>
<dbReference type="PANTHER" id="PTHR43649">
    <property type="entry name" value="ARABINOSE-BINDING PROTEIN-RELATED"/>
    <property type="match status" value="1"/>
</dbReference>
<dbReference type="EMBL" id="BAABLV010000036">
    <property type="protein sequence ID" value="GAA4905098.1"/>
    <property type="molecule type" value="Genomic_DNA"/>
</dbReference>
<dbReference type="PANTHER" id="PTHR43649:SF12">
    <property type="entry name" value="DIACETYLCHITOBIOSE BINDING PROTEIN DASA"/>
    <property type="match status" value="1"/>
</dbReference>
<comment type="caution">
    <text evidence="1">The sequence shown here is derived from an EMBL/GenBank/DDBJ whole genome shotgun (WGS) entry which is preliminary data.</text>
</comment>
<dbReference type="InterPro" id="IPR006059">
    <property type="entry name" value="SBP"/>
</dbReference>
<reference evidence="2" key="1">
    <citation type="journal article" date="2019" name="Int. J. Syst. Evol. Microbiol.">
        <title>The Global Catalogue of Microorganisms (GCM) 10K type strain sequencing project: providing services to taxonomists for standard genome sequencing and annotation.</title>
        <authorList>
            <consortium name="The Broad Institute Genomics Platform"/>
            <consortium name="The Broad Institute Genome Sequencing Center for Infectious Disease"/>
            <person name="Wu L."/>
            <person name="Ma J."/>
        </authorList>
    </citation>
    <scope>NUCLEOTIDE SEQUENCE [LARGE SCALE GENOMIC DNA]</scope>
    <source>
        <strain evidence="2">JCM 19125</strain>
    </source>
</reference>
<evidence type="ECO:0000313" key="2">
    <source>
        <dbReference type="Proteomes" id="UP001501521"/>
    </source>
</evidence>
<name>A0ABP9FR85_9ACTN</name>
<evidence type="ECO:0000313" key="1">
    <source>
        <dbReference type="EMBL" id="GAA4905098.1"/>
    </source>
</evidence>
<dbReference type="SUPFAM" id="SSF53850">
    <property type="entry name" value="Periplasmic binding protein-like II"/>
    <property type="match status" value="1"/>
</dbReference>
<dbReference type="Proteomes" id="UP001501521">
    <property type="component" value="Unassembled WGS sequence"/>
</dbReference>
<keyword evidence="2" id="KW-1185">Reference proteome</keyword>
<dbReference type="Gene3D" id="3.40.190.10">
    <property type="entry name" value="Periplasmic binding protein-like II"/>
    <property type="match status" value="1"/>
</dbReference>
<dbReference type="Pfam" id="PF01547">
    <property type="entry name" value="SBP_bac_1"/>
    <property type="match status" value="1"/>
</dbReference>
<organism evidence="1 2">
    <name type="scientific">Tessaracoccus lubricantis</name>
    <dbReference type="NCBI Taxonomy" id="545543"/>
    <lineage>
        <taxon>Bacteria</taxon>
        <taxon>Bacillati</taxon>
        <taxon>Actinomycetota</taxon>
        <taxon>Actinomycetes</taxon>
        <taxon>Propionibacteriales</taxon>
        <taxon>Propionibacteriaceae</taxon>
        <taxon>Tessaracoccus</taxon>
    </lineage>
</organism>